<keyword evidence="4" id="KW-1185">Reference proteome</keyword>
<gene>
    <name evidence="3" type="ORF">J2I48_19245</name>
</gene>
<feature type="domain" description="Signal transduction histidine kinase internal region" evidence="2">
    <location>
        <begin position="175"/>
        <end position="252"/>
    </location>
</feature>
<dbReference type="SUPFAM" id="SSF55874">
    <property type="entry name" value="ATPase domain of HSP90 chaperone/DNA topoisomerase II/histidine kinase"/>
    <property type="match status" value="1"/>
</dbReference>
<dbReference type="PANTHER" id="PTHR34220">
    <property type="entry name" value="SENSOR HISTIDINE KINASE YPDA"/>
    <property type="match status" value="1"/>
</dbReference>
<dbReference type="InterPro" id="IPR010559">
    <property type="entry name" value="Sig_transdc_His_kin_internal"/>
</dbReference>
<evidence type="ECO:0000313" key="4">
    <source>
        <dbReference type="Proteomes" id="UP000664795"/>
    </source>
</evidence>
<keyword evidence="1" id="KW-0812">Transmembrane</keyword>
<protein>
    <submittedName>
        <fullName evidence="3">Histidine kinase</fullName>
    </submittedName>
</protein>
<dbReference type="GO" id="GO:0016020">
    <property type="term" value="C:membrane"/>
    <property type="evidence" value="ECO:0007669"/>
    <property type="project" value="InterPro"/>
</dbReference>
<dbReference type="AlphaFoldDB" id="A0A939G6N0"/>
<dbReference type="PANTHER" id="PTHR34220:SF7">
    <property type="entry name" value="SENSOR HISTIDINE KINASE YPDA"/>
    <property type="match status" value="1"/>
</dbReference>
<feature type="transmembrane region" description="Helical" evidence="1">
    <location>
        <begin position="50"/>
        <end position="72"/>
    </location>
</feature>
<dbReference type="GO" id="GO:0000155">
    <property type="term" value="F:phosphorelay sensor kinase activity"/>
    <property type="evidence" value="ECO:0007669"/>
    <property type="project" value="InterPro"/>
</dbReference>
<dbReference type="Proteomes" id="UP000664795">
    <property type="component" value="Unassembled WGS sequence"/>
</dbReference>
<evidence type="ECO:0000256" key="1">
    <source>
        <dbReference type="SAM" id="Phobius"/>
    </source>
</evidence>
<evidence type="ECO:0000259" key="2">
    <source>
        <dbReference type="Pfam" id="PF06580"/>
    </source>
</evidence>
<keyword evidence="3" id="KW-0808">Transferase</keyword>
<comment type="caution">
    <text evidence="3">The sequence shown here is derived from an EMBL/GenBank/DDBJ whole genome shotgun (WGS) entry which is preliminary data.</text>
</comment>
<keyword evidence="1" id="KW-0472">Membrane</keyword>
<feature type="transmembrane region" description="Helical" evidence="1">
    <location>
        <begin position="21"/>
        <end position="38"/>
    </location>
</feature>
<name>A0A939G6N0_9BACT</name>
<dbReference type="InterPro" id="IPR050640">
    <property type="entry name" value="Bact_2-comp_sensor_kinase"/>
</dbReference>
<accession>A0A939G6N0</accession>
<proteinExistence type="predicted"/>
<keyword evidence="3" id="KW-0418">Kinase</keyword>
<dbReference type="EMBL" id="JAFMYU010000017">
    <property type="protein sequence ID" value="MBO0933154.1"/>
    <property type="molecule type" value="Genomic_DNA"/>
</dbReference>
<sequence length="357" mass="40010">MTHVFAILRQFHQRHRGLTHGLFWALVLLTGSMDHYARDYGQTDSLGISLQIEATFLLPRIAIAYLTVYGLLPQLFRPAPIGQALGWLVLGLVALYGIYLANIGWQWAVSRQLSRSFNSFQTLADVLNQPRMFYKSFLLSNFGGAGGLLLIRLLVHQGDVWQQSLVLEKEKTALELKLLKTQLNPHFLFNTLNNLYALALLQSPHTPAAIARLADMLDYMLYRCNAQLVPLAGEVTLLNNYIALERLRYDDTLHLTCHLSHAPDVEIAPLLLLSLVENAFKHGAGEATHQPIIDIRLTAQPGNIQFRVANSCTPQHLTAGGLGLPNIRQQLALLYPNRHTMMLNEHDGLFVVDLTLT</sequence>
<dbReference type="Gene3D" id="3.30.565.10">
    <property type="entry name" value="Histidine kinase-like ATPase, C-terminal domain"/>
    <property type="match status" value="1"/>
</dbReference>
<evidence type="ECO:0000313" key="3">
    <source>
        <dbReference type="EMBL" id="MBO0933154.1"/>
    </source>
</evidence>
<organism evidence="3 4">
    <name type="scientific">Fibrella aquatilis</name>
    <dbReference type="NCBI Taxonomy" id="2817059"/>
    <lineage>
        <taxon>Bacteria</taxon>
        <taxon>Pseudomonadati</taxon>
        <taxon>Bacteroidota</taxon>
        <taxon>Cytophagia</taxon>
        <taxon>Cytophagales</taxon>
        <taxon>Spirosomataceae</taxon>
        <taxon>Fibrella</taxon>
    </lineage>
</organism>
<dbReference type="InterPro" id="IPR036890">
    <property type="entry name" value="HATPase_C_sf"/>
</dbReference>
<dbReference type="RefSeq" id="WP_207337116.1">
    <property type="nucleotide sequence ID" value="NZ_JAFMYU010000017.1"/>
</dbReference>
<feature type="transmembrane region" description="Helical" evidence="1">
    <location>
        <begin position="84"/>
        <end position="108"/>
    </location>
</feature>
<keyword evidence="1" id="KW-1133">Transmembrane helix</keyword>
<reference evidence="3 4" key="1">
    <citation type="submission" date="2021-03" db="EMBL/GenBank/DDBJ databases">
        <title>Fibrella sp. HMF5036 genome sequencing and assembly.</title>
        <authorList>
            <person name="Kang H."/>
            <person name="Kim H."/>
            <person name="Bae S."/>
            <person name="Joh K."/>
        </authorList>
    </citation>
    <scope>NUCLEOTIDE SEQUENCE [LARGE SCALE GENOMIC DNA]</scope>
    <source>
        <strain evidence="3 4">HMF5036</strain>
    </source>
</reference>
<dbReference type="Pfam" id="PF06580">
    <property type="entry name" value="His_kinase"/>
    <property type="match status" value="1"/>
</dbReference>